<proteinExistence type="predicted"/>
<accession>H8KQM1</accession>
<dbReference type="KEGG" id="scn:Solca_1693"/>
<evidence type="ECO:0000313" key="3">
    <source>
        <dbReference type="Proteomes" id="UP000007590"/>
    </source>
</evidence>
<dbReference type="AlphaFoldDB" id="H8KQM1"/>
<evidence type="ECO:0000313" key="2">
    <source>
        <dbReference type="EMBL" id="AFD06759.1"/>
    </source>
</evidence>
<feature type="transmembrane region" description="Helical" evidence="1">
    <location>
        <begin position="25"/>
        <end position="44"/>
    </location>
</feature>
<reference evidence="2" key="1">
    <citation type="submission" date="2012-02" db="EMBL/GenBank/DDBJ databases">
        <title>The complete genome of Solitalea canadensis DSM 3403.</title>
        <authorList>
            <consortium name="US DOE Joint Genome Institute (JGI-PGF)"/>
            <person name="Lucas S."/>
            <person name="Copeland A."/>
            <person name="Lapidus A."/>
            <person name="Glavina del Rio T."/>
            <person name="Dalin E."/>
            <person name="Tice H."/>
            <person name="Bruce D."/>
            <person name="Goodwin L."/>
            <person name="Pitluck S."/>
            <person name="Peters L."/>
            <person name="Ovchinnikova G."/>
            <person name="Lu M."/>
            <person name="Kyrpides N."/>
            <person name="Mavromatis K."/>
            <person name="Ivanova N."/>
            <person name="Brettin T."/>
            <person name="Detter J.C."/>
            <person name="Han C."/>
            <person name="Larimer F."/>
            <person name="Land M."/>
            <person name="Hauser L."/>
            <person name="Markowitz V."/>
            <person name="Cheng J.-F."/>
            <person name="Hugenholtz P."/>
            <person name="Woyke T."/>
            <person name="Wu D."/>
            <person name="Spring S."/>
            <person name="Schroeder M."/>
            <person name="Kopitz M."/>
            <person name="Brambilla E."/>
            <person name="Klenk H.-P."/>
            <person name="Eisen J.A."/>
        </authorList>
    </citation>
    <scope>NUCLEOTIDE SEQUENCE</scope>
    <source>
        <strain evidence="2">DSM 3403</strain>
    </source>
</reference>
<keyword evidence="1" id="KW-0472">Membrane</keyword>
<dbReference type="EMBL" id="CP003349">
    <property type="protein sequence ID" value="AFD06759.1"/>
    <property type="molecule type" value="Genomic_DNA"/>
</dbReference>
<sequence>MFLFYDSKKTMACDNPMSVGIDSKIFCWVCHFVFDFAGVFQLVINLTKKWVGQAAKLC</sequence>
<dbReference type="Proteomes" id="UP000007590">
    <property type="component" value="Chromosome"/>
</dbReference>
<gene>
    <name evidence="2" type="ordered locus">Solca_1693</name>
</gene>
<keyword evidence="1" id="KW-1133">Transmembrane helix</keyword>
<dbReference type="STRING" id="929556.Solca_1693"/>
<dbReference type="HOGENOM" id="CLU_2976877_0_0_10"/>
<protein>
    <submittedName>
        <fullName evidence="2">Uncharacterized protein</fullName>
    </submittedName>
</protein>
<evidence type="ECO:0000256" key="1">
    <source>
        <dbReference type="SAM" id="Phobius"/>
    </source>
</evidence>
<organism evidence="2 3">
    <name type="scientific">Solitalea canadensis (strain ATCC 29591 / DSM 3403 / JCM 21819 / LMG 8368 / NBRC 15130 / NCIMB 12057 / USAM 9D)</name>
    <name type="common">Flexibacter canadensis</name>
    <dbReference type="NCBI Taxonomy" id="929556"/>
    <lineage>
        <taxon>Bacteria</taxon>
        <taxon>Pseudomonadati</taxon>
        <taxon>Bacteroidota</taxon>
        <taxon>Sphingobacteriia</taxon>
        <taxon>Sphingobacteriales</taxon>
        <taxon>Sphingobacteriaceae</taxon>
        <taxon>Solitalea</taxon>
    </lineage>
</organism>
<keyword evidence="1" id="KW-0812">Transmembrane</keyword>
<name>H8KQM1_SOLCM</name>
<keyword evidence="3" id="KW-1185">Reference proteome</keyword>